<evidence type="ECO:0000313" key="5">
    <source>
        <dbReference type="Proteomes" id="UP000596660"/>
    </source>
</evidence>
<reference evidence="4" key="1">
    <citation type="journal article" date="2017" name="Nature">
        <title>The genome of Chenopodium quinoa.</title>
        <authorList>
            <person name="Jarvis D.E."/>
            <person name="Ho Y.S."/>
            <person name="Lightfoot D.J."/>
            <person name="Schmoeckel S.M."/>
            <person name="Li B."/>
            <person name="Borm T.J.A."/>
            <person name="Ohyanagi H."/>
            <person name="Mineta K."/>
            <person name="Michell C.T."/>
            <person name="Saber N."/>
            <person name="Kharbatia N.M."/>
            <person name="Rupper R.R."/>
            <person name="Sharp A.R."/>
            <person name="Dally N."/>
            <person name="Boughton B.A."/>
            <person name="Woo Y.H."/>
            <person name="Gao G."/>
            <person name="Schijlen E.G.W.M."/>
            <person name="Guo X."/>
            <person name="Momin A.A."/>
            <person name="Negrao S."/>
            <person name="Al-Babili S."/>
            <person name="Gehring C."/>
            <person name="Roessner U."/>
            <person name="Jung C."/>
            <person name="Murphy K."/>
            <person name="Arold S.T."/>
            <person name="Gojobori T."/>
            <person name="van der Linden C.G."/>
            <person name="van Loo E.N."/>
            <person name="Jellen E.N."/>
            <person name="Maughan P.J."/>
            <person name="Tester M."/>
        </authorList>
    </citation>
    <scope>NUCLEOTIDE SEQUENCE [LARGE SCALE GENOMIC DNA]</scope>
    <source>
        <strain evidence="4">cv. PI 614886</strain>
    </source>
</reference>
<dbReference type="GO" id="GO:1900150">
    <property type="term" value="P:regulation of defense response to fungus"/>
    <property type="evidence" value="ECO:0007669"/>
    <property type="project" value="InterPro"/>
</dbReference>
<dbReference type="InterPro" id="IPR021480">
    <property type="entry name" value="Zinc_ribbon_12"/>
</dbReference>
<evidence type="ECO:0000313" key="4">
    <source>
        <dbReference type="EnsemblPlants" id="AUR62019810-RA:cds"/>
    </source>
</evidence>
<evidence type="ECO:0000256" key="1">
    <source>
        <dbReference type="SAM" id="MobiDB-lite"/>
    </source>
</evidence>
<proteinExistence type="predicted"/>
<feature type="region of interest" description="Disordered" evidence="1">
    <location>
        <begin position="743"/>
        <end position="795"/>
    </location>
</feature>
<feature type="compositionally biased region" description="Low complexity" evidence="1">
    <location>
        <begin position="760"/>
        <end position="771"/>
    </location>
</feature>
<dbReference type="Pfam" id="PF11331">
    <property type="entry name" value="Zn_ribbon_12"/>
    <property type="match status" value="1"/>
</dbReference>
<gene>
    <name evidence="4" type="primary">LOC110722662</name>
</gene>
<sequence length="1025" mass="114262">MSEIRLVRCPICDQVLPEPPVFTVYQCGGCGAMLKAKKKSSGSENLVSSDTIFDKGPEGVKDIGGLIEKSSFDMGSRSPLRSEFGEGDGSKLPMKGSDLTEFQGGLTKSPLRDRFLNDLSSSPVRSRTVSPSSMRGRGSGDQDFDGFGISPARSRYVSKSPVREQGGRSPMSVRTRNFSRSPMRGTDAVARSPARAMDGDIANLPLRGGSVSEVDEYAEKEHEGTRVESDDSEERERSDKMTLKTSFNTWLPDDNHPRESNVNKLGRRRTKWRDLIGDEADRISEGKESLYGDENQMNPERLSDGPIPGSGSIKGRIDRDSIFRDDYVGGHGRPRAAVDHRYTGSDGDRVIHRTVREVVESGRSSASSSTVDGPSSYHMDYFHGHGHSRHSFESQREPAHIHYMDRYEFTQKYQDSMQQYPSKQPREFDDNLFSSPGLYNNADDYLEEKHTIFRRGSKQQFAPDRHMPMTSFSNHGPGLAHDMKNSCNYPPIYDDPFAGQTKRDHYPKHQQFASQSRMGYVPGKSLDFDQASLRLYYNESHNHHPACSCSLCHRMSLNPAAHPTSSHSMNLQRRVPRTYDPRMAHTGPRERPSHLAPHPRRVLVTGQNKRICLPIAGGAPFVLCHKCFELLKLPGKFMTKNNKEYKLQCGACSSVMSFDLQKSFLGALSSQKNPDLVNATSGSGKVLNESGPRHHHDSVAATSTNFKPYDFDAIENRFQYTESKATETTGGRRMISDFNEYTRGISPSSHSSKEELITDSASVQSSLLTSSETAAKIRPPPGSPLREHLDYSGQHHKAEAEITNTFTGEEKQVLEKNVSQDSSVVNTAVALETEDHSHESSTTVSDSGDAPTECRDENKKSSKSPFWKPFSPRPGSVSPEKDEVFVNGQRVPLHVIKKAEKLAGPIEPGNYWYDPKAGFWGVMDHHCLGIIPPSIPEFSFPMPANCSRGKTAVYVNGRELQKRDLDLLSSRGLPTMRDKRYIVDISGKVLEEQSKDFIANLGKLAPTVEKKKRGFGMRVPEEFND</sequence>
<dbReference type="AlphaFoldDB" id="A0A803LWF9"/>
<dbReference type="OMA" id="ARYEKDQ"/>
<feature type="compositionally biased region" description="Low complexity" evidence="1">
    <location>
        <begin position="863"/>
        <end position="874"/>
    </location>
</feature>
<dbReference type="KEGG" id="cqi:110722662"/>
<dbReference type="EnsemblPlants" id="AUR62019810-RA">
    <property type="protein sequence ID" value="AUR62019810-RA:cds"/>
    <property type="gene ID" value="AUR62019810"/>
</dbReference>
<feature type="region of interest" description="Disordered" evidence="1">
    <location>
        <begin position="71"/>
        <end position="94"/>
    </location>
</feature>
<evidence type="ECO:0000259" key="3">
    <source>
        <dbReference type="Pfam" id="PF22910"/>
    </source>
</evidence>
<feature type="region of interest" description="Disordered" evidence="1">
    <location>
        <begin position="290"/>
        <end position="316"/>
    </location>
</feature>
<dbReference type="InterPro" id="IPR040244">
    <property type="entry name" value="EDR4-like"/>
</dbReference>
<evidence type="ECO:0000259" key="2">
    <source>
        <dbReference type="Pfam" id="PF11331"/>
    </source>
</evidence>
<reference evidence="4" key="2">
    <citation type="submission" date="2021-03" db="UniProtKB">
        <authorList>
            <consortium name="EnsemblPlants"/>
        </authorList>
    </citation>
    <scope>IDENTIFICATION</scope>
</reference>
<keyword evidence="5" id="KW-1185">Reference proteome</keyword>
<accession>A0A803LWF9</accession>
<feature type="region of interest" description="Disordered" evidence="1">
    <location>
        <begin position="113"/>
        <end position="241"/>
    </location>
</feature>
<dbReference type="PANTHER" id="PTHR31105:SF42">
    <property type="entry name" value="OS02G0258300 PROTEIN"/>
    <property type="match status" value="1"/>
</dbReference>
<organism evidence="4 5">
    <name type="scientific">Chenopodium quinoa</name>
    <name type="common">Quinoa</name>
    <dbReference type="NCBI Taxonomy" id="63459"/>
    <lineage>
        <taxon>Eukaryota</taxon>
        <taxon>Viridiplantae</taxon>
        <taxon>Streptophyta</taxon>
        <taxon>Embryophyta</taxon>
        <taxon>Tracheophyta</taxon>
        <taxon>Spermatophyta</taxon>
        <taxon>Magnoliopsida</taxon>
        <taxon>eudicotyledons</taxon>
        <taxon>Gunneridae</taxon>
        <taxon>Pentapetalae</taxon>
        <taxon>Caryophyllales</taxon>
        <taxon>Chenopodiaceae</taxon>
        <taxon>Chenopodioideae</taxon>
        <taxon>Atripliceae</taxon>
        <taxon>Chenopodium</taxon>
    </lineage>
</organism>
<dbReference type="OrthoDB" id="1711843at2759"/>
<dbReference type="InterPro" id="IPR055126">
    <property type="entry name" value="EDR4-like_N"/>
</dbReference>
<name>A0A803LWF9_CHEQI</name>
<feature type="region of interest" description="Disordered" evidence="1">
    <location>
        <begin position="832"/>
        <end position="881"/>
    </location>
</feature>
<protein>
    <recommendedName>
        <fullName evidence="6">Zinc-ribbon domain-containing protein</fullName>
    </recommendedName>
</protein>
<feature type="domain" description="Probable zinc-ribbon" evidence="2">
    <location>
        <begin position="616"/>
        <end position="660"/>
    </location>
</feature>
<feature type="compositionally biased region" description="Low complexity" evidence="1">
    <location>
        <begin position="120"/>
        <end position="133"/>
    </location>
</feature>
<feature type="domain" description="Enhanced disease resistance 4-like N-terminal" evidence="3">
    <location>
        <begin position="4"/>
        <end position="36"/>
    </location>
</feature>
<feature type="compositionally biased region" description="Basic and acidic residues" evidence="1">
    <location>
        <begin position="217"/>
        <end position="241"/>
    </location>
</feature>
<dbReference type="PANTHER" id="PTHR31105">
    <property type="entry name" value="EXTRA-LARGE G-PROTEIN-LIKE"/>
    <property type="match status" value="1"/>
</dbReference>
<dbReference type="Pfam" id="PF22910">
    <property type="entry name" value="EDR4-like_1st"/>
    <property type="match status" value="1"/>
</dbReference>
<dbReference type="Gramene" id="AUR62019810-RA">
    <property type="protein sequence ID" value="AUR62019810-RA:cds"/>
    <property type="gene ID" value="AUR62019810"/>
</dbReference>
<feature type="region of interest" description="Disordered" evidence="1">
    <location>
        <begin position="680"/>
        <end position="699"/>
    </location>
</feature>
<evidence type="ECO:0008006" key="6">
    <source>
        <dbReference type="Google" id="ProtNLM"/>
    </source>
</evidence>
<dbReference type="Proteomes" id="UP000596660">
    <property type="component" value="Unplaced"/>
</dbReference>
<dbReference type="RefSeq" id="XP_021757627.1">
    <property type="nucleotide sequence ID" value="XM_021901935.1"/>
</dbReference>
<dbReference type="GeneID" id="110722662"/>